<dbReference type="Proteomes" id="UP000011761">
    <property type="component" value="Unassembled WGS sequence"/>
</dbReference>
<evidence type="ECO:0000313" key="2">
    <source>
        <dbReference type="EMBL" id="EMC93709.1"/>
    </source>
</evidence>
<reference evidence="2 3" key="1">
    <citation type="journal article" date="2012" name="PLoS Pathog.">
        <title>Diverse lifestyles and strategies of plant pathogenesis encoded in the genomes of eighteen Dothideomycetes fungi.</title>
        <authorList>
            <person name="Ohm R.A."/>
            <person name="Feau N."/>
            <person name="Henrissat B."/>
            <person name="Schoch C.L."/>
            <person name="Horwitz B.A."/>
            <person name="Barry K.W."/>
            <person name="Condon B.J."/>
            <person name="Copeland A.C."/>
            <person name="Dhillon B."/>
            <person name="Glaser F."/>
            <person name="Hesse C.N."/>
            <person name="Kosti I."/>
            <person name="LaButti K."/>
            <person name="Lindquist E.A."/>
            <person name="Lucas S."/>
            <person name="Salamov A.A."/>
            <person name="Bradshaw R.E."/>
            <person name="Ciuffetti L."/>
            <person name="Hamelin R.C."/>
            <person name="Kema G.H.J."/>
            <person name="Lawrence C."/>
            <person name="Scott J.A."/>
            <person name="Spatafora J.W."/>
            <person name="Turgeon B.G."/>
            <person name="de Wit P.J.G.M."/>
            <person name="Zhong S."/>
            <person name="Goodwin S.B."/>
            <person name="Grigoriev I.V."/>
        </authorList>
    </citation>
    <scope>NUCLEOTIDE SEQUENCE [LARGE SCALE GENOMIC DNA]</scope>
    <source>
        <strain evidence="2 3">UAMH 10762</strain>
    </source>
</reference>
<feature type="signal peptide" evidence="1">
    <location>
        <begin position="1"/>
        <end position="20"/>
    </location>
</feature>
<dbReference type="EMBL" id="KB445560">
    <property type="protein sequence ID" value="EMC93709.1"/>
    <property type="molecule type" value="Genomic_DNA"/>
</dbReference>
<organism evidence="2 3">
    <name type="scientific">Baudoinia panamericana (strain UAMH 10762)</name>
    <name type="common">Angels' share fungus</name>
    <name type="synonym">Baudoinia compniacensis (strain UAMH 10762)</name>
    <dbReference type="NCBI Taxonomy" id="717646"/>
    <lineage>
        <taxon>Eukaryota</taxon>
        <taxon>Fungi</taxon>
        <taxon>Dikarya</taxon>
        <taxon>Ascomycota</taxon>
        <taxon>Pezizomycotina</taxon>
        <taxon>Dothideomycetes</taxon>
        <taxon>Dothideomycetidae</taxon>
        <taxon>Mycosphaerellales</taxon>
        <taxon>Teratosphaeriaceae</taxon>
        <taxon>Baudoinia</taxon>
    </lineage>
</organism>
<name>M2N3W2_BAUPA</name>
<dbReference type="GeneID" id="19113240"/>
<proteinExistence type="predicted"/>
<dbReference type="AlphaFoldDB" id="M2N3W2"/>
<keyword evidence="1" id="KW-0732">Signal</keyword>
<protein>
    <submittedName>
        <fullName evidence="2">Uncharacterized protein</fullName>
    </submittedName>
</protein>
<evidence type="ECO:0000313" key="3">
    <source>
        <dbReference type="Proteomes" id="UP000011761"/>
    </source>
</evidence>
<keyword evidence="3" id="KW-1185">Reference proteome</keyword>
<gene>
    <name evidence="2" type="ORF">BAUCODRAFT_37425</name>
</gene>
<feature type="chain" id="PRO_5004021449" evidence="1">
    <location>
        <begin position="21"/>
        <end position="164"/>
    </location>
</feature>
<dbReference type="HOGENOM" id="CLU_1618696_0_0_1"/>
<accession>M2N3W2</accession>
<evidence type="ECO:0000256" key="1">
    <source>
        <dbReference type="SAM" id="SignalP"/>
    </source>
</evidence>
<dbReference type="KEGG" id="bcom:BAUCODRAFT_37425"/>
<sequence>MHSMYPIFATALLAASTTTAIPLSLFARKDDASASAFPTPLRQAKGQEGMLAVTHTLLPVPTGMDCTRWTLDIHLLATNDSQVSAWGDVWDLPVKTATPSCATWEKDPQAGAEKYDRLNLTTVGVRGGWFCDKWHVETHEEHVFPACGERHEEVHEKKVKRGEV</sequence>
<dbReference type="RefSeq" id="XP_007679304.1">
    <property type="nucleotide sequence ID" value="XM_007681114.1"/>
</dbReference>